<dbReference type="Proteomes" id="UP000054383">
    <property type="component" value="Unassembled WGS sequence"/>
</dbReference>
<evidence type="ECO:0000313" key="4">
    <source>
        <dbReference type="Proteomes" id="UP000054383"/>
    </source>
</evidence>
<evidence type="ECO:0000256" key="1">
    <source>
        <dbReference type="SAM" id="MobiDB-lite"/>
    </source>
</evidence>
<gene>
    <name evidence="3" type="ORF">PISL3812_00090</name>
</gene>
<name>A0A0U1LIC2_TALIS</name>
<evidence type="ECO:0000313" key="3">
    <source>
        <dbReference type="EMBL" id="CRG82745.1"/>
    </source>
</evidence>
<dbReference type="STRING" id="28573.A0A0U1LIC2"/>
<sequence length="177" mass="18691">MSINDIPTVGDLKRAVAAGQRITPEDVSQIAQAESEFTGGGPIKGGPAATAHSLSSRQMNFEAKLDELAHKPQSHITQEDARAMQSAEGRAFNTPPGPASVSAQVRSLADRNELLGLPAVQDPGPVGDGAKGELGSADAGMHKNCKIEQLACMLITYLQSAADKREYARNGVTWNRE</sequence>
<evidence type="ECO:0000259" key="2">
    <source>
        <dbReference type="Pfam" id="PF04927"/>
    </source>
</evidence>
<dbReference type="Pfam" id="PF04927">
    <property type="entry name" value="SMP"/>
    <property type="match status" value="2"/>
</dbReference>
<dbReference type="OrthoDB" id="2799468at2759"/>
<feature type="domain" description="SMP" evidence="2">
    <location>
        <begin position="17"/>
        <end position="53"/>
    </location>
</feature>
<feature type="region of interest" description="Disordered" evidence="1">
    <location>
        <begin position="71"/>
        <end position="101"/>
    </location>
</feature>
<dbReference type="InterPro" id="IPR007011">
    <property type="entry name" value="LEA_SMP_dom"/>
</dbReference>
<protein>
    <recommendedName>
        <fullName evidence="2">SMP domain-containing protein</fullName>
    </recommendedName>
</protein>
<dbReference type="EMBL" id="CVMT01000001">
    <property type="protein sequence ID" value="CRG82745.1"/>
    <property type="molecule type" value="Genomic_DNA"/>
</dbReference>
<organism evidence="3 4">
    <name type="scientific">Talaromyces islandicus</name>
    <name type="common">Penicillium islandicum</name>
    <dbReference type="NCBI Taxonomy" id="28573"/>
    <lineage>
        <taxon>Eukaryota</taxon>
        <taxon>Fungi</taxon>
        <taxon>Dikarya</taxon>
        <taxon>Ascomycota</taxon>
        <taxon>Pezizomycotina</taxon>
        <taxon>Eurotiomycetes</taxon>
        <taxon>Eurotiomycetidae</taxon>
        <taxon>Eurotiales</taxon>
        <taxon>Trichocomaceae</taxon>
        <taxon>Talaromyces</taxon>
        <taxon>Talaromyces sect. Islandici</taxon>
    </lineage>
</organism>
<proteinExistence type="predicted"/>
<accession>A0A0U1LIC2</accession>
<feature type="domain" description="SMP" evidence="2">
    <location>
        <begin position="62"/>
        <end position="113"/>
    </location>
</feature>
<keyword evidence="4" id="KW-1185">Reference proteome</keyword>
<reference evidence="3 4" key="1">
    <citation type="submission" date="2015-04" db="EMBL/GenBank/DDBJ databases">
        <authorList>
            <person name="Syromyatnikov M.Y."/>
            <person name="Popov V.N."/>
        </authorList>
    </citation>
    <scope>NUCLEOTIDE SEQUENCE [LARGE SCALE GENOMIC DNA]</scope>
    <source>
        <strain evidence="3">WF-38-12</strain>
    </source>
</reference>
<dbReference type="AlphaFoldDB" id="A0A0U1LIC2"/>